<evidence type="ECO:0000256" key="4">
    <source>
        <dbReference type="ARBA" id="ARBA00023002"/>
    </source>
</evidence>
<dbReference type="Gene3D" id="3.90.180.10">
    <property type="entry name" value="Medium-chain alcohol dehydrogenases, catalytic domain"/>
    <property type="match status" value="1"/>
</dbReference>
<dbReference type="PANTHER" id="PTHR43189">
    <property type="entry name" value="ZINC-TYPE ALCOHOL DEHYDROGENASE-LIKE PROTEIN C1198.01-RELATED"/>
    <property type="match status" value="1"/>
</dbReference>
<organism evidence="7 8">
    <name type="scientific">Caulifigura coniformis</name>
    <dbReference type="NCBI Taxonomy" id="2527983"/>
    <lineage>
        <taxon>Bacteria</taxon>
        <taxon>Pseudomonadati</taxon>
        <taxon>Planctomycetota</taxon>
        <taxon>Planctomycetia</taxon>
        <taxon>Planctomycetales</taxon>
        <taxon>Planctomycetaceae</taxon>
        <taxon>Caulifigura</taxon>
    </lineage>
</organism>
<dbReference type="CDD" id="cd08230">
    <property type="entry name" value="glucose_DH"/>
    <property type="match status" value="1"/>
</dbReference>
<evidence type="ECO:0000259" key="6">
    <source>
        <dbReference type="Pfam" id="PF16912"/>
    </source>
</evidence>
<dbReference type="SUPFAM" id="SSF51735">
    <property type="entry name" value="NAD(P)-binding Rossmann-fold domains"/>
    <property type="match status" value="1"/>
</dbReference>
<name>A0A517S7C3_9PLAN</name>
<sequence>MKTLAVTPGKKHSAHIAELPTPTLADAPAPRRGVVVRTLQVGVDATDAEIDEALYGRAPKGYDFLVVGHEVFGVVEEVGPDVTHVKPGDYCTCTVRRPGPTLFDIIGRNDITGHEEYYERGINLRHGFMTEKFVDDAEFVVKVPEGLKHLGVLSEPASVCAKAIAQAYLAQQRLQVWEPKLAFVTGAGQIGLLTTMMLRLRGLQVFTLARTKNPGLKEEIVKAYGGTYVSTAETSMEELVKTVGKPDLIIEATGSAQVAFDSMRHLAINGALVWTSVTGGGKSIAQFPADQVNLEWVLGNKLLVGSVNGNRHHFAAGLGDLALSETMFPGVTERILTTPVDGFGDPAKIMSLLRDDKTALKVYVNVSK</sequence>
<dbReference type="SUPFAM" id="SSF50129">
    <property type="entry name" value="GroES-like"/>
    <property type="match status" value="1"/>
</dbReference>
<keyword evidence="2" id="KW-0479">Metal-binding</keyword>
<dbReference type="InParanoid" id="A0A517S7C3"/>
<dbReference type="PROSITE" id="PS00059">
    <property type="entry name" value="ADH_ZINC"/>
    <property type="match status" value="1"/>
</dbReference>
<dbReference type="Pfam" id="PF08240">
    <property type="entry name" value="ADH_N"/>
    <property type="match status" value="1"/>
</dbReference>
<keyword evidence="8" id="KW-1185">Reference proteome</keyword>
<protein>
    <submittedName>
        <fullName evidence="7">Alcohol dehydrogenase</fullName>
        <ecNumber evidence="7">1.1.1.1</ecNumber>
    </submittedName>
</protein>
<dbReference type="OrthoDB" id="9809185at2"/>
<dbReference type="GO" id="GO:0008270">
    <property type="term" value="F:zinc ion binding"/>
    <property type="evidence" value="ECO:0007669"/>
    <property type="project" value="InterPro"/>
</dbReference>
<reference evidence="7 8" key="1">
    <citation type="submission" date="2019-02" db="EMBL/GenBank/DDBJ databases">
        <title>Deep-cultivation of Planctomycetes and their phenomic and genomic characterization uncovers novel biology.</title>
        <authorList>
            <person name="Wiegand S."/>
            <person name="Jogler M."/>
            <person name="Boedeker C."/>
            <person name="Pinto D."/>
            <person name="Vollmers J."/>
            <person name="Rivas-Marin E."/>
            <person name="Kohn T."/>
            <person name="Peeters S.H."/>
            <person name="Heuer A."/>
            <person name="Rast P."/>
            <person name="Oberbeckmann S."/>
            <person name="Bunk B."/>
            <person name="Jeske O."/>
            <person name="Meyerdierks A."/>
            <person name="Storesund J.E."/>
            <person name="Kallscheuer N."/>
            <person name="Luecker S."/>
            <person name="Lage O.M."/>
            <person name="Pohl T."/>
            <person name="Merkel B.J."/>
            <person name="Hornburger P."/>
            <person name="Mueller R.-W."/>
            <person name="Bruemmer F."/>
            <person name="Labrenz M."/>
            <person name="Spormann A.M."/>
            <person name="Op den Camp H."/>
            <person name="Overmann J."/>
            <person name="Amann R."/>
            <person name="Jetten M.S.M."/>
            <person name="Mascher T."/>
            <person name="Medema M.H."/>
            <person name="Devos D.P."/>
            <person name="Kaster A.-K."/>
            <person name="Ovreas L."/>
            <person name="Rohde M."/>
            <person name="Galperin M.Y."/>
            <person name="Jogler C."/>
        </authorList>
    </citation>
    <scope>NUCLEOTIDE SEQUENCE [LARGE SCALE GENOMIC DNA]</scope>
    <source>
        <strain evidence="7 8">Pan44</strain>
    </source>
</reference>
<dbReference type="EMBL" id="CP036271">
    <property type="protein sequence ID" value="QDT52022.1"/>
    <property type="molecule type" value="Genomic_DNA"/>
</dbReference>
<proteinExistence type="predicted"/>
<comment type="cofactor">
    <cofactor evidence="1">
        <name>Zn(2+)</name>
        <dbReference type="ChEBI" id="CHEBI:29105"/>
    </cofactor>
</comment>
<dbReference type="InterPro" id="IPR002328">
    <property type="entry name" value="ADH_Zn_CS"/>
</dbReference>
<evidence type="ECO:0000256" key="1">
    <source>
        <dbReference type="ARBA" id="ARBA00001947"/>
    </source>
</evidence>
<dbReference type="InterPro" id="IPR031640">
    <property type="entry name" value="Glu_dehyd_C"/>
</dbReference>
<keyword evidence="4 7" id="KW-0560">Oxidoreductase</keyword>
<dbReference type="InterPro" id="IPR013154">
    <property type="entry name" value="ADH-like_N"/>
</dbReference>
<dbReference type="AlphaFoldDB" id="A0A517S7C3"/>
<dbReference type="RefSeq" id="WP_145025946.1">
    <property type="nucleotide sequence ID" value="NZ_CP036271.1"/>
</dbReference>
<accession>A0A517S7C3</accession>
<dbReference type="PANTHER" id="PTHR43189:SF2">
    <property type="entry name" value="GLUCOSE 1-DEHYDROGENASE"/>
    <property type="match status" value="1"/>
</dbReference>
<evidence type="ECO:0000256" key="3">
    <source>
        <dbReference type="ARBA" id="ARBA00022833"/>
    </source>
</evidence>
<dbReference type="Pfam" id="PF16912">
    <property type="entry name" value="Glu_dehyd_C"/>
    <property type="match status" value="1"/>
</dbReference>
<dbReference type="GO" id="GO:0004022">
    <property type="term" value="F:alcohol dehydrogenase (NAD+) activity"/>
    <property type="evidence" value="ECO:0007669"/>
    <property type="project" value="UniProtKB-EC"/>
</dbReference>
<dbReference type="InterPro" id="IPR036291">
    <property type="entry name" value="NAD(P)-bd_dom_sf"/>
</dbReference>
<dbReference type="InterPro" id="IPR011032">
    <property type="entry name" value="GroES-like_sf"/>
</dbReference>
<feature type="domain" description="Alcohol dehydrogenase-like N-terminal" evidence="5">
    <location>
        <begin position="33"/>
        <end position="145"/>
    </location>
</feature>
<keyword evidence="3" id="KW-0862">Zinc</keyword>
<evidence type="ECO:0000313" key="8">
    <source>
        <dbReference type="Proteomes" id="UP000315700"/>
    </source>
</evidence>
<dbReference type="Gene3D" id="3.40.50.720">
    <property type="entry name" value="NAD(P)-binding Rossmann-like Domain"/>
    <property type="match status" value="1"/>
</dbReference>
<feature type="domain" description="Glucose dehydrogenase C-terminal" evidence="6">
    <location>
        <begin position="149"/>
        <end position="340"/>
    </location>
</feature>
<evidence type="ECO:0000259" key="5">
    <source>
        <dbReference type="Pfam" id="PF08240"/>
    </source>
</evidence>
<dbReference type="Proteomes" id="UP000315700">
    <property type="component" value="Chromosome"/>
</dbReference>
<gene>
    <name evidence="7" type="ORF">Pan44_00290</name>
</gene>
<dbReference type="KEGG" id="ccos:Pan44_00290"/>
<evidence type="ECO:0000256" key="2">
    <source>
        <dbReference type="ARBA" id="ARBA00022723"/>
    </source>
</evidence>
<dbReference type="EC" id="1.1.1.1" evidence="7"/>
<evidence type="ECO:0000313" key="7">
    <source>
        <dbReference type="EMBL" id="QDT52022.1"/>
    </source>
</evidence>